<feature type="transmembrane region" description="Helical" evidence="1">
    <location>
        <begin position="12"/>
        <end position="33"/>
    </location>
</feature>
<dbReference type="Proteomes" id="UP000683507">
    <property type="component" value="Chromosome"/>
</dbReference>
<keyword evidence="3" id="KW-1185">Reference proteome</keyword>
<dbReference type="AlphaFoldDB" id="A0A916NBL9"/>
<keyword evidence="1" id="KW-0812">Transmembrane</keyword>
<accession>A0A916NBL9</accession>
<organism evidence="2 3">
    <name type="scientific">Parvicella tangerina</name>
    <dbReference type="NCBI Taxonomy" id="2829795"/>
    <lineage>
        <taxon>Bacteria</taxon>
        <taxon>Pseudomonadati</taxon>
        <taxon>Bacteroidota</taxon>
        <taxon>Flavobacteriia</taxon>
        <taxon>Flavobacteriales</taxon>
        <taxon>Parvicellaceae</taxon>
        <taxon>Parvicella</taxon>
    </lineage>
</organism>
<evidence type="ECO:0000313" key="2">
    <source>
        <dbReference type="EMBL" id="CAG5081211.1"/>
    </source>
</evidence>
<reference evidence="2" key="1">
    <citation type="submission" date="2021-04" db="EMBL/GenBank/DDBJ databases">
        <authorList>
            <person name="Rodrigo-Torres L."/>
            <person name="Arahal R. D."/>
            <person name="Lucena T."/>
        </authorList>
    </citation>
    <scope>NUCLEOTIDE SEQUENCE</scope>
    <source>
        <strain evidence="2">AS29M-1</strain>
    </source>
</reference>
<dbReference type="EMBL" id="OU015584">
    <property type="protein sequence ID" value="CAG5081211.1"/>
    <property type="molecule type" value="Genomic_DNA"/>
</dbReference>
<proteinExistence type="predicted"/>
<sequence>MKFLDWFNRNYWFLYSLLAIAIVVHVFGIYGMIPAPWNSIFNYFYGIMGLIAFLALIRKAWMSNGY</sequence>
<dbReference type="RefSeq" id="WP_258541765.1">
    <property type="nucleotide sequence ID" value="NZ_OU015584.1"/>
</dbReference>
<evidence type="ECO:0000256" key="1">
    <source>
        <dbReference type="SAM" id="Phobius"/>
    </source>
</evidence>
<evidence type="ECO:0000313" key="3">
    <source>
        <dbReference type="Proteomes" id="UP000683507"/>
    </source>
</evidence>
<gene>
    <name evidence="2" type="ORF">CRYO30217_01564</name>
</gene>
<keyword evidence="1" id="KW-0472">Membrane</keyword>
<feature type="transmembrane region" description="Helical" evidence="1">
    <location>
        <begin position="39"/>
        <end position="57"/>
    </location>
</feature>
<protein>
    <submittedName>
        <fullName evidence="2">Uncharacterized protein</fullName>
    </submittedName>
</protein>
<name>A0A916NBL9_9FLAO</name>
<keyword evidence="1" id="KW-1133">Transmembrane helix</keyword>
<dbReference type="KEGG" id="ptan:CRYO30217_01564"/>